<sequence>MTSVNSKSPKIFRQTKHHKKLPISSNLLYTGLTITMLFCTYATAKALYPSLSSFFSAASGSRFESTSIPWLNTKSECEYTGRYWRDNQCWDSEHQPMF</sequence>
<evidence type="ECO:0000256" key="1">
    <source>
        <dbReference type="SAM" id="Phobius"/>
    </source>
</evidence>
<comment type="caution">
    <text evidence="2">The sequence shown here is derived from an EMBL/GenBank/DDBJ whole genome shotgun (WGS) entry which is preliminary data.</text>
</comment>
<name>A0ABR8BKN5_9NOSO</name>
<dbReference type="EMBL" id="JACJQL010000032">
    <property type="protein sequence ID" value="MBD2253463.1"/>
    <property type="molecule type" value="Genomic_DNA"/>
</dbReference>
<dbReference type="RefSeq" id="WP_190568996.1">
    <property type="nucleotide sequence ID" value="NZ_JACJQL010000032.1"/>
</dbReference>
<keyword evidence="1" id="KW-1133">Transmembrane helix</keyword>
<protein>
    <submittedName>
        <fullName evidence="2">Uncharacterized protein</fullName>
    </submittedName>
</protein>
<reference evidence="2 3" key="1">
    <citation type="journal article" date="2020" name="ISME J.">
        <title>Comparative genomics reveals insights into cyanobacterial evolution and habitat adaptation.</title>
        <authorList>
            <person name="Chen M.Y."/>
            <person name="Teng W.K."/>
            <person name="Zhao L."/>
            <person name="Hu C.X."/>
            <person name="Zhou Y.K."/>
            <person name="Han B.P."/>
            <person name="Song L.R."/>
            <person name="Shu W.S."/>
        </authorList>
    </citation>
    <scope>NUCLEOTIDE SEQUENCE [LARGE SCALE GENOMIC DNA]</scope>
    <source>
        <strain evidence="2 3">FACHB-3921</strain>
    </source>
</reference>
<evidence type="ECO:0000313" key="2">
    <source>
        <dbReference type="EMBL" id="MBD2253463.1"/>
    </source>
</evidence>
<accession>A0ABR8BKN5</accession>
<gene>
    <name evidence="2" type="ORF">H6G14_19485</name>
</gene>
<keyword evidence="1" id="KW-0812">Transmembrane</keyword>
<keyword evidence="3" id="KW-1185">Reference proteome</keyword>
<feature type="transmembrane region" description="Helical" evidence="1">
    <location>
        <begin position="21"/>
        <end position="44"/>
    </location>
</feature>
<evidence type="ECO:0000313" key="3">
    <source>
        <dbReference type="Proteomes" id="UP000621307"/>
    </source>
</evidence>
<keyword evidence="1" id="KW-0472">Membrane</keyword>
<organism evidence="2 3">
    <name type="scientific">Nostoc parmelioides FACHB-3921</name>
    <dbReference type="NCBI Taxonomy" id="2692909"/>
    <lineage>
        <taxon>Bacteria</taxon>
        <taxon>Bacillati</taxon>
        <taxon>Cyanobacteriota</taxon>
        <taxon>Cyanophyceae</taxon>
        <taxon>Nostocales</taxon>
        <taxon>Nostocaceae</taxon>
        <taxon>Nostoc</taxon>
    </lineage>
</organism>
<dbReference type="Proteomes" id="UP000621307">
    <property type="component" value="Unassembled WGS sequence"/>
</dbReference>
<proteinExistence type="predicted"/>